<gene>
    <name evidence="2" type="ORF">GRF29_106g1720362</name>
</gene>
<dbReference type="EMBL" id="WVTA01000010">
    <property type="protein sequence ID" value="KAK3204099.1"/>
    <property type="molecule type" value="Genomic_DNA"/>
</dbReference>
<evidence type="ECO:0000313" key="2">
    <source>
        <dbReference type="EMBL" id="KAK3204099.1"/>
    </source>
</evidence>
<feature type="compositionally biased region" description="Basic and acidic residues" evidence="1">
    <location>
        <begin position="32"/>
        <end position="64"/>
    </location>
</feature>
<organism evidence="2 3">
    <name type="scientific">Pseudopithomyces chartarum</name>
    <dbReference type="NCBI Taxonomy" id="1892770"/>
    <lineage>
        <taxon>Eukaryota</taxon>
        <taxon>Fungi</taxon>
        <taxon>Dikarya</taxon>
        <taxon>Ascomycota</taxon>
        <taxon>Pezizomycotina</taxon>
        <taxon>Dothideomycetes</taxon>
        <taxon>Pleosporomycetidae</taxon>
        <taxon>Pleosporales</taxon>
        <taxon>Massarineae</taxon>
        <taxon>Didymosphaeriaceae</taxon>
        <taxon>Pseudopithomyces</taxon>
    </lineage>
</organism>
<evidence type="ECO:0000256" key="1">
    <source>
        <dbReference type="SAM" id="MobiDB-lite"/>
    </source>
</evidence>
<dbReference type="Proteomes" id="UP001280581">
    <property type="component" value="Unassembled WGS sequence"/>
</dbReference>
<dbReference type="AlphaFoldDB" id="A0AAN6LT74"/>
<feature type="compositionally biased region" description="Basic and acidic residues" evidence="1">
    <location>
        <begin position="72"/>
        <end position="81"/>
    </location>
</feature>
<feature type="region of interest" description="Disordered" evidence="1">
    <location>
        <begin position="32"/>
        <end position="107"/>
    </location>
</feature>
<evidence type="ECO:0008006" key="4">
    <source>
        <dbReference type="Google" id="ProtNLM"/>
    </source>
</evidence>
<protein>
    <recommendedName>
        <fullName evidence="4">Mitochondrial carrier protein pet8</fullName>
    </recommendedName>
</protein>
<reference evidence="2 3" key="1">
    <citation type="submission" date="2021-02" db="EMBL/GenBank/DDBJ databases">
        <title>Genome assembly of Pseudopithomyces chartarum.</title>
        <authorList>
            <person name="Jauregui R."/>
            <person name="Singh J."/>
            <person name="Voisey C."/>
        </authorList>
    </citation>
    <scope>NUCLEOTIDE SEQUENCE [LARGE SCALE GENOMIC DNA]</scope>
    <source>
        <strain evidence="2 3">AGR01</strain>
    </source>
</reference>
<sequence length="107" mass="11856">MSAFRTVAFRRAPFVAQRAPFSVSALRMSGKETHLHDEGRAAEVEKTKADQLKKQKEGKGHWEEGLASDSESIIKADRAEDPSVSSEQTIKKLQEETAKLAGEKSRT</sequence>
<keyword evidence="3" id="KW-1185">Reference proteome</keyword>
<name>A0AAN6LT74_9PLEO</name>
<evidence type="ECO:0000313" key="3">
    <source>
        <dbReference type="Proteomes" id="UP001280581"/>
    </source>
</evidence>
<proteinExistence type="predicted"/>
<comment type="caution">
    <text evidence="2">The sequence shown here is derived from an EMBL/GenBank/DDBJ whole genome shotgun (WGS) entry which is preliminary data.</text>
</comment>
<feature type="compositionally biased region" description="Basic and acidic residues" evidence="1">
    <location>
        <begin position="89"/>
        <end position="107"/>
    </location>
</feature>
<accession>A0AAN6LT74</accession>